<dbReference type="AlphaFoldDB" id="A0A8J4BGD6"/>
<reference evidence="2" key="1">
    <citation type="journal article" date="2021" name="Proc. Natl. Acad. Sci. U.S.A.">
        <title>Three genomes in the algal genus Volvox reveal the fate of a haploid sex-determining region after a transition to homothallism.</title>
        <authorList>
            <person name="Yamamoto K."/>
            <person name="Hamaji T."/>
            <person name="Kawai-Toyooka H."/>
            <person name="Matsuzaki R."/>
            <person name="Takahashi F."/>
            <person name="Nishimura Y."/>
            <person name="Kawachi M."/>
            <person name="Noguchi H."/>
            <person name="Minakuchi Y."/>
            <person name="Umen J.G."/>
            <person name="Toyoda A."/>
            <person name="Nozaki H."/>
        </authorList>
    </citation>
    <scope>NUCLEOTIDE SEQUENCE</scope>
    <source>
        <strain evidence="2">NIES-3780</strain>
    </source>
</reference>
<accession>A0A8J4BGD6</accession>
<feature type="non-terminal residue" evidence="2">
    <location>
        <position position="1"/>
    </location>
</feature>
<feature type="compositionally biased region" description="Low complexity" evidence="1">
    <location>
        <begin position="60"/>
        <end position="91"/>
    </location>
</feature>
<dbReference type="Proteomes" id="UP000747399">
    <property type="component" value="Unassembled WGS sequence"/>
</dbReference>
<organism evidence="2 3">
    <name type="scientific">Volvox africanus</name>
    <dbReference type="NCBI Taxonomy" id="51714"/>
    <lineage>
        <taxon>Eukaryota</taxon>
        <taxon>Viridiplantae</taxon>
        <taxon>Chlorophyta</taxon>
        <taxon>core chlorophytes</taxon>
        <taxon>Chlorophyceae</taxon>
        <taxon>CS clade</taxon>
        <taxon>Chlamydomonadales</taxon>
        <taxon>Volvocaceae</taxon>
        <taxon>Volvox</taxon>
    </lineage>
</organism>
<comment type="caution">
    <text evidence="2">The sequence shown here is derived from an EMBL/GenBank/DDBJ whole genome shotgun (WGS) entry which is preliminary data.</text>
</comment>
<feature type="region of interest" description="Disordered" evidence="1">
    <location>
        <begin position="59"/>
        <end position="97"/>
    </location>
</feature>
<evidence type="ECO:0000313" key="3">
    <source>
        <dbReference type="Proteomes" id="UP000747399"/>
    </source>
</evidence>
<name>A0A8J4BGD6_9CHLO</name>
<evidence type="ECO:0000313" key="2">
    <source>
        <dbReference type="EMBL" id="GIL61573.1"/>
    </source>
</evidence>
<keyword evidence="3" id="KW-1185">Reference proteome</keyword>
<protein>
    <submittedName>
        <fullName evidence="2">Uncharacterized protein</fullName>
    </submittedName>
</protein>
<feature type="compositionally biased region" description="Polar residues" evidence="1">
    <location>
        <begin position="146"/>
        <end position="156"/>
    </location>
</feature>
<proteinExistence type="predicted"/>
<feature type="region of interest" description="Disordered" evidence="1">
    <location>
        <begin position="146"/>
        <end position="174"/>
    </location>
</feature>
<dbReference type="EMBL" id="BNCO01000046">
    <property type="protein sequence ID" value="GIL61573.1"/>
    <property type="molecule type" value="Genomic_DNA"/>
</dbReference>
<gene>
    <name evidence="2" type="ORF">Vafri_16023</name>
</gene>
<feature type="non-terminal residue" evidence="2">
    <location>
        <position position="174"/>
    </location>
</feature>
<evidence type="ECO:0000256" key="1">
    <source>
        <dbReference type="SAM" id="MobiDB-lite"/>
    </source>
</evidence>
<feature type="compositionally biased region" description="Pro residues" evidence="1">
    <location>
        <begin position="161"/>
        <end position="174"/>
    </location>
</feature>
<sequence>IAVAAAAAAAAAPTADAATPLPGECWHCRVVPLGTSQPSGPDAFAFIIVSPDGPKYPLKSTAAPDAADADADANTASSSVKAVPPASDVSSWQPSGPNPPSAATCVWSLLVFKVVSVRAPAAVMNSFGPVASSELRFLVAAVESSSTPTLTPTQMPNVPAAKPPPSPLLLPPRT</sequence>